<evidence type="ECO:0000259" key="3">
    <source>
        <dbReference type="Pfam" id="PF03721"/>
    </source>
</evidence>
<dbReference type="PANTHER" id="PTHR43491">
    <property type="entry name" value="UDP-N-ACETYL-D-MANNOSAMINE DEHYDROGENASE"/>
    <property type="match status" value="1"/>
</dbReference>
<evidence type="ECO:0000313" key="5">
    <source>
        <dbReference type="Proteomes" id="UP001240150"/>
    </source>
</evidence>
<protein>
    <recommendedName>
        <fullName evidence="3">UDP-glucose/GDP-mannose dehydrogenase N-terminal domain-containing protein</fullName>
    </recommendedName>
</protein>
<dbReference type="PIRSF" id="PIRSF500136">
    <property type="entry name" value="UDP_ManNAc_DH"/>
    <property type="match status" value="1"/>
</dbReference>
<dbReference type="Pfam" id="PF03721">
    <property type="entry name" value="UDPG_MGDP_dh_N"/>
    <property type="match status" value="1"/>
</dbReference>
<dbReference type="InterPro" id="IPR036291">
    <property type="entry name" value="NAD(P)-bd_dom_sf"/>
</dbReference>
<keyword evidence="5" id="KW-1185">Reference proteome</keyword>
<dbReference type="RefSeq" id="WP_284915514.1">
    <property type="nucleotide sequence ID" value="NZ_CP126980.1"/>
</dbReference>
<dbReference type="Gene3D" id="3.40.50.720">
    <property type="entry name" value="NAD(P)-binding Rossmann-like Domain"/>
    <property type="match status" value="1"/>
</dbReference>
<gene>
    <name evidence="4" type="ORF">ACTOB_006328</name>
</gene>
<dbReference type="PIRSF" id="PIRSF000124">
    <property type="entry name" value="UDPglc_GDPman_dh"/>
    <property type="match status" value="1"/>
</dbReference>
<feature type="region of interest" description="Disordered" evidence="2">
    <location>
        <begin position="1"/>
        <end position="34"/>
    </location>
</feature>
<proteinExistence type="inferred from homology"/>
<dbReference type="SUPFAM" id="SSF51735">
    <property type="entry name" value="NAD(P)-binding Rossmann-fold domains"/>
    <property type="match status" value="1"/>
</dbReference>
<evidence type="ECO:0000256" key="1">
    <source>
        <dbReference type="PIRNR" id="PIRNR000124"/>
    </source>
</evidence>
<comment type="similarity">
    <text evidence="1">Belongs to the UDP-glucose/GDP-mannose dehydrogenase family.</text>
</comment>
<dbReference type="EMBL" id="CP126980">
    <property type="protein sequence ID" value="WIM94311.1"/>
    <property type="molecule type" value="Genomic_DNA"/>
</dbReference>
<organism evidence="4 5">
    <name type="scientific">Actinoplanes oblitus</name>
    <dbReference type="NCBI Taxonomy" id="3040509"/>
    <lineage>
        <taxon>Bacteria</taxon>
        <taxon>Bacillati</taxon>
        <taxon>Actinomycetota</taxon>
        <taxon>Actinomycetes</taxon>
        <taxon>Micromonosporales</taxon>
        <taxon>Micromonosporaceae</taxon>
        <taxon>Actinoplanes</taxon>
    </lineage>
</organism>
<evidence type="ECO:0000313" key="4">
    <source>
        <dbReference type="EMBL" id="WIM94311.1"/>
    </source>
</evidence>
<dbReference type="InterPro" id="IPR017476">
    <property type="entry name" value="UDP-Glc/GDP-Man"/>
</dbReference>
<dbReference type="Proteomes" id="UP001240150">
    <property type="component" value="Chromosome"/>
</dbReference>
<dbReference type="InterPro" id="IPR001732">
    <property type="entry name" value="UDP-Glc/GDP-Man_DH_N"/>
</dbReference>
<accession>A0ABY8W8Z2</accession>
<evidence type="ECO:0000256" key="2">
    <source>
        <dbReference type="SAM" id="MobiDB-lite"/>
    </source>
</evidence>
<feature type="domain" description="UDP-glucose/GDP-mannose dehydrogenase N-terminal" evidence="3">
    <location>
        <begin position="80"/>
        <end position="218"/>
    </location>
</feature>
<name>A0ABY8W8Z2_9ACTN</name>
<reference evidence="4 5" key="1">
    <citation type="submission" date="2023-06" db="EMBL/GenBank/DDBJ databases">
        <authorList>
            <person name="Yushchuk O."/>
            <person name="Binda E."/>
            <person name="Ruckert-Reed C."/>
            <person name="Fedorenko V."/>
            <person name="Kalinowski J."/>
            <person name="Marinelli F."/>
        </authorList>
    </citation>
    <scope>NUCLEOTIDE SEQUENCE [LARGE SCALE GENOMIC DNA]</scope>
    <source>
        <strain evidence="4 5">NRRL 3884</strain>
    </source>
</reference>
<dbReference type="InterPro" id="IPR028359">
    <property type="entry name" value="UDP_ManNAc/GlcNAc_DH"/>
</dbReference>
<sequence>MTLRLKGLTGFGQRHRPKGSKVTVRGTTGERLPKDPNSLTVLSHPTRSRIAPVSRIAPRSRIARSTAIATTPEPAGHGHRVAVVGQDRAGLVLARTAVTAGHTVAGFDNDPGLVAKLRAGRSPLGDDLTAMHETGRYHATDDPAWLAGRTVYLIAAPVPLRRGRPDLSVVLAAADTVAVHLRDHDLVALESWVAPGTTRGVFQDALAARSSARYHLAFAPQCQGRAKLVGGVDRRSTLAATAFYRTMYDVVVACAGTEEAESANLTATSERRPA</sequence>
<dbReference type="PANTHER" id="PTHR43491:SF1">
    <property type="entry name" value="UDP-N-ACETYL-D-MANNOSAMINE DEHYDROGENASE"/>
    <property type="match status" value="1"/>
</dbReference>